<proteinExistence type="predicted"/>
<dbReference type="AlphaFoldDB" id="A0A8J6TLK8"/>
<dbReference type="Proteomes" id="UP000603434">
    <property type="component" value="Unassembled WGS sequence"/>
</dbReference>
<name>A0A8J6TLK8_9BACT</name>
<protein>
    <submittedName>
        <fullName evidence="1">Uncharacterized protein</fullName>
    </submittedName>
</protein>
<sequence length="68" mass="7445">MAETAELFALIPLKAGFRQLPEPNEIIPRLTEIVTANNSIGTYFMQTAIKWEEVAVTCGASSGFFIVP</sequence>
<gene>
    <name evidence="1" type="ORF">H8E23_03290</name>
</gene>
<reference evidence="1 2" key="1">
    <citation type="submission" date="2020-08" db="EMBL/GenBank/DDBJ databases">
        <title>Bridging the membrane lipid divide: bacteria of the FCB group superphylum have the potential to synthesize archaeal ether lipids.</title>
        <authorList>
            <person name="Villanueva L."/>
            <person name="Von Meijenfeldt F.A.B."/>
            <person name="Westbye A.B."/>
            <person name="Yadav S."/>
            <person name="Hopmans E.C."/>
            <person name="Dutilh B.E."/>
            <person name="Sinninghe Damste J.S."/>
        </authorList>
    </citation>
    <scope>NUCLEOTIDE SEQUENCE [LARGE SCALE GENOMIC DNA]</scope>
    <source>
        <strain evidence="1">NIOZ-UU30</strain>
    </source>
</reference>
<organism evidence="1 2">
    <name type="scientific">Candidatus Desulfatibia profunda</name>
    <dbReference type="NCBI Taxonomy" id="2841695"/>
    <lineage>
        <taxon>Bacteria</taxon>
        <taxon>Pseudomonadati</taxon>
        <taxon>Thermodesulfobacteriota</taxon>
        <taxon>Desulfobacteria</taxon>
        <taxon>Desulfobacterales</taxon>
        <taxon>Desulfobacterales incertae sedis</taxon>
        <taxon>Candidatus Desulfatibia</taxon>
    </lineage>
</organism>
<evidence type="ECO:0000313" key="2">
    <source>
        <dbReference type="Proteomes" id="UP000603434"/>
    </source>
</evidence>
<dbReference type="EMBL" id="JACNJH010000088">
    <property type="protein sequence ID" value="MBC8360411.1"/>
    <property type="molecule type" value="Genomic_DNA"/>
</dbReference>
<accession>A0A8J6TLK8</accession>
<evidence type="ECO:0000313" key="1">
    <source>
        <dbReference type="EMBL" id="MBC8360411.1"/>
    </source>
</evidence>
<comment type="caution">
    <text evidence="1">The sequence shown here is derived from an EMBL/GenBank/DDBJ whole genome shotgun (WGS) entry which is preliminary data.</text>
</comment>